<dbReference type="KEGG" id="halt:IM660_10890"/>
<dbReference type="Gene3D" id="3.40.50.300">
    <property type="entry name" value="P-loop containing nucleotide triphosphate hydrolases"/>
    <property type="match status" value="1"/>
</dbReference>
<dbReference type="InterPro" id="IPR050153">
    <property type="entry name" value="Metal_Ion_Import_ABC"/>
</dbReference>
<accession>A0A7M1SR03</accession>
<keyword evidence="2" id="KW-0813">Transport</keyword>
<dbReference type="InterPro" id="IPR027417">
    <property type="entry name" value="P-loop_NTPase"/>
</dbReference>
<dbReference type="GO" id="GO:0005524">
    <property type="term" value="F:ATP binding"/>
    <property type="evidence" value="ECO:0007669"/>
    <property type="project" value="UniProtKB-KW"/>
</dbReference>
<feature type="compositionally biased region" description="Basic and acidic residues" evidence="5">
    <location>
        <begin position="245"/>
        <end position="258"/>
    </location>
</feature>
<sequence length="269" mass="28445">MTGDAPAPDSDPDSDTVIAATGLEVDYGRGRVLRGVDLHVSAGESLALLGANGSGKSTTMRALLGMAPLTAGEVRLFGATVRDSGAVPWHRIGYVPQHRPAPTGLPATALEVVLTGLLQRRRLWLPRGARGHALEALDAVGMAERADRAMHELSGGQQQRVSIARALVRTPDLLVLDEPVAGVDTPTQQAFARVLTELHANGTTVVVVLHEIGELRTLLQRAVVLRHGRVVHDGALPEPAPGHAGPEHEHVHADHGEPPTEPTLQRSLP</sequence>
<dbReference type="InterPro" id="IPR017871">
    <property type="entry name" value="ABC_transporter-like_CS"/>
</dbReference>
<keyword evidence="8" id="KW-1185">Reference proteome</keyword>
<dbReference type="Proteomes" id="UP000593758">
    <property type="component" value="Chromosome"/>
</dbReference>
<feature type="domain" description="ABC transporter" evidence="6">
    <location>
        <begin position="18"/>
        <end position="252"/>
    </location>
</feature>
<dbReference type="PANTHER" id="PTHR42734:SF5">
    <property type="entry name" value="IRON TRANSPORT SYSTEM ATP-BINDING PROTEIN HI_0361-RELATED"/>
    <property type="match status" value="1"/>
</dbReference>
<dbReference type="InterPro" id="IPR003593">
    <property type="entry name" value="AAA+_ATPase"/>
</dbReference>
<evidence type="ECO:0000256" key="1">
    <source>
        <dbReference type="ARBA" id="ARBA00005417"/>
    </source>
</evidence>
<dbReference type="AlphaFoldDB" id="A0A7M1SR03"/>
<dbReference type="PROSITE" id="PS50893">
    <property type="entry name" value="ABC_TRANSPORTER_2"/>
    <property type="match status" value="1"/>
</dbReference>
<dbReference type="PANTHER" id="PTHR42734">
    <property type="entry name" value="METAL TRANSPORT SYSTEM ATP-BINDING PROTEIN TM_0124-RELATED"/>
    <property type="match status" value="1"/>
</dbReference>
<keyword evidence="4 7" id="KW-0067">ATP-binding</keyword>
<dbReference type="RefSeq" id="WP_193495455.1">
    <property type="nucleotide sequence ID" value="NZ_CP063169.1"/>
</dbReference>
<gene>
    <name evidence="7" type="ORF">IM660_10890</name>
</gene>
<evidence type="ECO:0000256" key="2">
    <source>
        <dbReference type="ARBA" id="ARBA00022448"/>
    </source>
</evidence>
<evidence type="ECO:0000256" key="3">
    <source>
        <dbReference type="ARBA" id="ARBA00022741"/>
    </source>
</evidence>
<dbReference type="InterPro" id="IPR003439">
    <property type="entry name" value="ABC_transporter-like_ATP-bd"/>
</dbReference>
<proteinExistence type="inferred from homology"/>
<comment type="similarity">
    <text evidence="1">Belongs to the ABC transporter superfamily.</text>
</comment>
<evidence type="ECO:0000313" key="7">
    <source>
        <dbReference type="EMBL" id="QOR69222.1"/>
    </source>
</evidence>
<dbReference type="GO" id="GO:0016887">
    <property type="term" value="F:ATP hydrolysis activity"/>
    <property type="evidence" value="ECO:0007669"/>
    <property type="project" value="InterPro"/>
</dbReference>
<dbReference type="Pfam" id="PF00005">
    <property type="entry name" value="ABC_tran"/>
    <property type="match status" value="1"/>
</dbReference>
<dbReference type="PROSITE" id="PS00211">
    <property type="entry name" value="ABC_TRANSPORTER_1"/>
    <property type="match status" value="1"/>
</dbReference>
<keyword evidence="3" id="KW-0547">Nucleotide-binding</keyword>
<feature type="region of interest" description="Disordered" evidence="5">
    <location>
        <begin position="234"/>
        <end position="269"/>
    </location>
</feature>
<dbReference type="SUPFAM" id="SSF52540">
    <property type="entry name" value="P-loop containing nucleoside triphosphate hydrolases"/>
    <property type="match status" value="1"/>
</dbReference>
<name>A0A7M1SR03_9MICO</name>
<evidence type="ECO:0000256" key="4">
    <source>
        <dbReference type="ARBA" id="ARBA00022840"/>
    </source>
</evidence>
<reference evidence="7 8" key="1">
    <citation type="submission" date="2020-10" db="EMBL/GenBank/DDBJ databases">
        <title>Haloactinobacterium sp. RN3S43, a bacterium isolated from saline soil.</title>
        <authorList>
            <person name="Sun J.-Q."/>
        </authorList>
    </citation>
    <scope>NUCLEOTIDE SEQUENCE [LARGE SCALE GENOMIC DNA]</scope>
    <source>
        <strain evidence="7 8">RN3S43</strain>
    </source>
</reference>
<dbReference type="EMBL" id="CP063169">
    <property type="protein sequence ID" value="QOR69222.1"/>
    <property type="molecule type" value="Genomic_DNA"/>
</dbReference>
<dbReference type="SMART" id="SM00382">
    <property type="entry name" value="AAA"/>
    <property type="match status" value="1"/>
</dbReference>
<evidence type="ECO:0000256" key="5">
    <source>
        <dbReference type="SAM" id="MobiDB-lite"/>
    </source>
</evidence>
<organism evidence="7 8">
    <name type="scientific">Ruania alkalisoli</name>
    <dbReference type="NCBI Taxonomy" id="2779775"/>
    <lineage>
        <taxon>Bacteria</taxon>
        <taxon>Bacillati</taxon>
        <taxon>Actinomycetota</taxon>
        <taxon>Actinomycetes</taxon>
        <taxon>Micrococcales</taxon>
        <taxon>Ruaniaceae</taxon>
        <taxon>Ruania</taxon>
    </lineage>
</organism>
<evidence type="ECO:0000259" key="6">
    <source>
        <dbReference type="PROSITE" id="PS50893"/>
    </source>
</evidence>
<evidence type="ECO:0000313" key="8">
    <source>
        <dbReference type="Proteomes" id="UP000593758"/>
    </source>
</evidence>
<protein>
    <submittedName>
        <fullName evidence="7">ATP-binding cassette domain-containing protein</fullName>
    </submittedName>
</protein>